<feature type="compositionally biased region" description="Gly residues" evidence="1">
    <location>
        <begin position="1"/>
        <end position="10"/>
    </location>
</feature>
<keyword evidence="3" id="KW-1185">Reference proteome</keyword>
<feature type="compositionally biased region" description="Low complexity" evidence="1">
    <location>
        <begin position="11"/>
        <end position="38"/>
    </location>
</feature>
<proteinExistence type="predicted"/>
<dbReference type="EMBL" id="QXWK01000009">
    <property type="protein sequence ID" value="NBH61107.1"/>
    <property type="molecule type" value="Genomic_DNA"/>
</dbReference>
<evidence type="ECO:0000313" key="2">
    <source>
        <dbReference type="EMBL" id="NBH61107.1"/>
    </source>
</evidence>
<comment type="caution">
    <text evidence="2">The sequence shown here is derived from an EMBL/GenBank/DDBJ whole genome shotgun (WGS) entry which is preliminary data.</text>
</comment>
<accession>A0A845QK91</accession>
<dbReference type="Proteomes" id="UP000446866">
    <property type="component" value="Unassembled WGS sequence"/>
</dbReference>
<name>A0A845QK91_9FIRM</name>
<sequence length="74" mass="7450">MQSHGGGHGSHGSQHGSHGSHGSQQAGLQSHGSQHGSQDSACGCVLPALFPEMVPGNRLGKVVQMAFCCRGAST</sequence>
<reference evidence="2 3" key="1">
    <citation type="submission" date="2018-08" db="EMBL/GenBank/DDBJ databases">
        <title>Murine metabolic-syndrome-specific gut microbial biobank.</title>
        <authorList>
            <person name="Liu C."/>
        </authorList>
    </citation>
    <scope>NUCLEOTIDE SEQUENCE [LARGE SCALE GENOMIC DNA]</scope>
    <source>
        <strain evidence="2 3">28</strain>
    </source>
</reference>
<protein>
    <submittedName>
        <fullName evidence="2">Uncharacterized protein</fullName>
    </submittedName>
</protein>
<evidence type="ECO:0000256" key="1">
    <source>
        <dbReference type="SAM" id="MobiDB-lite"/>
    </source>
</evidence>
<gene>
    <name evidence="2" type="ORF">D0435_05510</name>
</gene>
<feature type="region of interest" description="Disordered" evidence="1">
    <location>
        <begin position="1"/>
        <end position="39"/>
    </location>
</feature>
<organism evidence="2 3">
    <name type="scientific">Anaerotruncus colihominis</name>
    <dbReference type="NCBI Taxonomy" id="169435"/>
    <lineage>
        <taxon>Bacteria</taxon>
        <taxon>Bacillati</taxon>
        <taxon>Bacillota</taxon>
        <taxon>Clostridia</taxon>
        <taxon>Eubacteriales</taxon>
        <taxon>Oscillospiraceae</taxon>
        <taxon>Anaerotruncus</taxon>
    </lineage>
</organism>
<dbReference type="AlphaFoldDB" id="A0A845QK91"/>
<evidence type="ECO:0000313" key="3">
    <source>
        <dbReference type="Proteomes" id="UP000446866"/>
    </source>
</evidence>